<reference evidence="2" key="2">
    <citation type="submission" date="2018-02" db="UniProtKB">
        <authorList>
            <consortium name="EnsemblPlants"/>
        </authorList>
    </citation>
    <scope>IDENTIFICATION</scope>
    <source>
        <strain evidence="2">Williams 82</strain>
    </source>
</reference>
<proteinExistence type="predicted"/>
<dbReference type="eggNOG" id="KOG1521">
    <property type="taxonomic scope" value="Eukaryota"/>
</dbReference>
<dbReference type="InterPro" id="IPR050518">
    <property type="entry name" value="Rpo3/RPB3_RNA_Pol_subunit"/>
</dbReference>
<dbReference type="PANTHER" id="PTHR11800:SF13">
    <property type="entry name" value="DNA-DIRECTED RNA POLYMERASES I AND III SUBUNIT RPAC1"/>
    <property type="match status" value="1"/>
</dbReference>
<evidence type="ECO:0000313" key="1">
    <source>
        <dbReference type="EMBL" id="KRG99212.1"/>
    </source>
</evidence>
<dbReference type="Gramene" id="KRG99212">
    <property type="protein sequence ID" value="KRG99212"/>
    <property type="gene ID" value="GLYMA_18G130000"/>
</dbReference>
<evidence type="ECO:0000313" key="2">
    <source>
        <dbReference type="EnsemblPlants" id="KRG99212"/>
    </source>
</evidence>
<keyword evidence="3" id="KW-1185">Reference proteome</keyword>
<dbReference type="HOGENOM" id="CLU_2762876_0_0_1"/>
<gene>
    <name evidence="1" type="ORF">GLYMA_18G130000</name>
</gene>
<accession>K7MRR8</accession>
<dbReference type="Gene3D" id="2.170.120.12">
    <property type="entry name" value="DNA-directed RNA polymerase, insert domain"/>
    <property type="match status" value="1"/>
</dbReference>
<dbReference type="EMBL" id="CM000851">
    <property type="protein sequence ID" value="KRG99212.1"/>
    <property type="molecule type" value="Genomic_DNA"/>
</dbReference>
<organism evidence="1">
    <name type="scientific">Glycine max</name>
    <name type="common">Soybean</name>
    <name type="synonym">Glycine hispida</name>
    <dbReference type="NCBI Taxonomy" id="3847"/>
    <lineage>
        <taxon>Eukaryota</taxon>
        <taxon>Viridiplantae</taxon>
        <taxon>Streptophyta</taxon>
        <taxon>Embryophyta</taxon>
        <taxon>Tracheophyta</taxon>
        <taxon>Spermatophyta</taxon>
        <taxon>Magnoliopsida</taxon>
        <taxon>eudicotyledons</taxon>
        <taxon>Gunneridae</taxon>
        <taxon>Pentapetalae</taxon>
        <taxon>rosids</taxon>
        <taxon>fabids</taxon>
        <taxon>Fabales</taxon>
        <taxon>Fabaceae</taxon>
        <taxon>Papilionoideae</taxon>
        <taxon>50 kb inversion clade</taxon>
        <taxon>NPAAA clade</taxon>
        <taxon>indigoferoid/millettioid clade</taxon>
        <taxon>Phaseoleae</taxon>
        <taxon>Glycine</taxon>
        <taxon>Glycine subgen. Soja</taxon>
    </lineage>
</organism>
<name>K7MRR8_SOYBN</name>
<reference evidence="1" key="3">
    <citation type="submission" date="2018-07" db="EMBL/GenBank/DDBJ databases">
        <title>WGS assembly of Glycine max.</title>
        <authorList>
            <person name="Schmutz J."/>
            <person name="Cannon S."/>
            <person name="Schlueter J."/>
            <person name="Ma J."/>
            <person name="Mitros T."/>
            <person name="Nelson W."/>
            <person name="Hyten D."/>
            <person name="Song Q."/>
            <person name="Thelen J."/>
            <person name="Cheng J."/>
            <person name="Xu D."/>
            <person name="Hellsten U."/>
            <person name="May G."/>
            <person name="Yu Y."/>
            <person name="Sakurai T."/>
            <person name="Umezawa T."/>
            <person name="Bhattacharyya M."/>
            <person name="Sandhu D."/>
            <person name="Valliyodan B."/>
            <person name="Lindquist E."/>
            <person name="Peto M."/>
            <person name="Grant D."/>
            <person name="Shu S."/>
            <person name="Goodstein D."/>
            <person name="Barry K."/>
            <person name="Futrell-Griggs M."/>
            <person name="Abernathy B."/>
            <person name="Du J."/>
            <person name="Tian Z."/>
            <person name="Zhu L."/>
            <person name="Gill N."/>
            <person name="Joshi T."/>
            <person name="Libault M."/>
            <person name="Sethuraman A."/>
            <person name="Zhang X."/>
            <person name="Shinozaki K."/>
            <person name="Nguyen H."/>
            <person name="Wing R."/>
            <person name="Cregan P."/>
            <person name="Specht J."/>
            <person name="Grimwood J."/>
            <person name="Rokhsar D."/>
            <person name="Stacey G."/>
            <person name="Shoemaker R."/>
            <person name="Jackson S."/>
        </authorList>
    </citation>
    <scope>NUCLEOTIDE SEQUENCE</scope>
    <source>
        <tissue evidence="1">Callus</tissue>
    </source>
</reference>
<dbReference type="InterPro" id="IPR036643">
    <property type="entry name" value="RNApol_insert_sf"/>
</dbReference>
<dbReference type="Proteomes" id="UP000008827">
    <property type="component" value="Chromosome 18"/>
</dbReference>
<dbReference type="PANTHER" id="PTHR11800">
    <property type="entry name" value="DNA-DIRECTED RNA POLYMERASE"/>
    <property type="match status" value="1"/>
</dbReference>
<dbReference type="PaxDb" id="3847-GLYMA18G17166.1"/>
<evidence type="ECO:0000313" key="3">
    <source>
        <dbReference type="Proteomes" id="UP000008827"/>
    </source>
</evidence>
<reference evidence="1 2" key="1">
    <citation type="journal article" date="2010" name="Nature">
        <title>Genome sequence of the palaeopolyploid soybean.</title>
        <authorList>
            <person name="Schmutz J."/>
            <person name="Cannon S.B."/>
            <person name="Schlueter J."/>
            <person name="Ma J."/>
            <person name="Mitros T."/>
            <person name="Nelson W."/>
            <person name="Hyten D.L."/>
            <person name="Song Q."/>
            <person name="Thelen J.J."/>
            <person name="Cheng J."/>
            <person name="Xu D."/>
            <person name="Hellsten U."/>
            <person name="May G.D."/>
            <person name="Yu Y."/>
            <person name="Sakurai T."/>
            <person name="Umezawa T."/>
            <person name="Bhattacharyya M.K."/>
            <person name="Sandhu D."/>
            <person name="Valliyodan B."/>
            <person name="Lindquist E."/>
            <person name="Peto M."/>
            <person name="Grant D."/>
            <person name="Shu S."/>
            <person name="Goodstein D."/>
            <person name="Barry K."/>
            <person name="Futrell-Griggs M."/>
            <person name="Abernathy B."/>
            <person name="Du J."/>
            <person name="Tian Z."/>
            <person name="Zhu L."/>
            <person name="Gill N."/>
            <person name="Joshi T."/>
            <person name="Libault M."/>
            <person name="Sethuraman A."/>
            <person name="Zhang X.-C."/>
            <person name="Shinozaki K."/>
            <person name="Nguyen H.T."/>
            <person name="Wing R.A."/>
            <person name="Cregan P."/>
            <person name="Specht J."/>
            <person name="Grimwood J."/>
            <person name="Rokhsar D."/>
            <person name="Stacey G."/>
            <person name="Shoemaker R.C."/>
            <person name="Jackson S.A."/>
        </authorList>
    </citation>
    <scope>NUCLEOTIDE SEQUENCE</scope>
    <source>
        <strain evidence="2">cv. Williams 82</strain>
        <tissue evidence="1">Callus</tissue>
    </source>
</reference>
<dbReference type="SUPFAM" id="SSF56553">
    <property type="entry name" value="Insert subdomain of RNA polymerase alpha subunit"/>
    <property type="match status" value="1"/>
</dbReference>
<dbReference type="STRING" id="3847.K7MRR8"/>
<dbReference type="EnsemblPlants" id="KRG99212">
    <property type="protein sequence ID" value="KRG99212"/>
    <property type="gene ID" value="GLYMA_18G130000"/>
</dbReference>
<sequence length="70" mass="8005">MAIERVYITNNTSVVQDEVLSHRLGLIPIRADPKLFEYLENAGDDKNEKNTIVFKLHVRCQVGQPRIIGK</sequence>
<dbReference type="AlphaFoldDB" id="K7MRR8"/>
<protein>
    <submittedName>
        <fullName evidence="1 2">Uncharacterized protein</fullName>
    </submittedName>
</protein>
<dbReference type="InParanoid" id="K7MRR8"/>
<dbReference type="SMR" id="K7MRR8"/>